<dbReference type="Proteomes" id="UP000183769">
    <property type="component" value="Unassembled WGS sequence"/>
</dbReference>
<dbReference type="GO" id="GO:0016757">
    <property type="term" value="F:glycosyltransferase activity"/>
    <property type="evidence" value="ECO:0007669"/>
    <property type="project" value="UniProtKB-KW"/>
</dbReference>
<feature type="domain" description="Phosphoribosyltransferase" evidence="1">
    <location>
        <begin position="21"/>
        <end position="184"/>
    </location>
</feature>
<reference evidence="3" key="1">
    <citation type="submission" date="2016-10" db="EMBL/GenBank/DDBJ databases">
        <authorList>
            <person name="Varghese N."/>
            <person name="Submissions S."/>
        </authorList>
    </citation>
    <scope>NUCLEOTIDE SEQUENCE [LARGE SCALE GENOMIC DNA]</scope>
    <source>
        <strain evidence="3">CGMCC 1.10329</strain>
    </source>
</reference>
<evidence type="ECO:0000313" key="3">
    <source>
        <dbReference type="Proteomes" id="UP000183769"/>
    </source>
</evidence>
<dbReference type="InterPro" id="IPR000836">
    <property type="entry name" value="PRTase_dom"/>
</dbReference>
<organism evidence="2 3">
    <name type="scientific">Halolamina pelagica</name>
    <dbReference type="NCBI Taxonomy" id="699431"/>
    <lineage>
        <taxon>Archaea</taxon>
        <taxon>Methanobacteriati</taxon>
        <taxon>Methanobacteriota</taxon>
        <taxon>Stenosarchaea group</taxon>
        <taxon>Halobacteria</taxon>
        <taxon>Halobacteriales</taxon>
        <taxon>Haloferacaceae</taxon>
    </lineage>
</organism>
<name>A0A1I5TI80_9EURY</name>
<dbReference type="CDD" id="cd06223">
    <property type="entry name" value="PRTases_typeI"/>
    <property type="match status" value="1"/>
</dbReference>
<dbReference type="Pfam" id="PF00156">
    <property type="entry name" value="Pribosyltran"/>
    <property type="match status" value="1"/>
</dbReference>
<dbReference type="AlphaFoldDB" id="A0A1I5TI80"/>
<evidence type="ECO:0000259" key="1">
    <source>
        <dbReference type="Pfam" id="PF00156"/>
    </source>
</evidence>
<proteinExistence type="predicted"/>
<evidence type="ECO:0000313" key="2">
    <source>
        <dbReference type="EMBL" id="SFP82774.1"/>
    </source>
</evidence>
<keyword evidence="2" id="KW-0328">Glycosyltransferase</keyword>
<dbReference type="Gene3D" id="3.40.50.2020">
    <property type="match status" value="1"/>
</dbReference>
<keyword evidence="3" id="KW-1185">Reference proteome</keyword>
<dbReference type="SUPFAM" id="SSF53271">
    <property type="entry name" value="PRTase-like"/>
    <property type="match status" value="1"/>
</dbReference>
<gene>
    <name evidence="2" type="ORF">SAMN05216277_109100</name>
</gene>
<sequence>MPIPPEPPIMFQNRHDAGRQLADLVAERVPDADLVLGIPRGGLPVARPVAERLNVPLDIVAAKKMGMPGNPELAIGAAASDGSAWVDDDVVERYDIESEYLETERKRAAETAREKTETYRDGRSAPEMAGETVVIVDDGVATGATARACLRQVTDADAERVVLAVPVGPPESLADLASEADEVVAVEEPERFGAVGAHYREFGQVSDEEAADYLDWEPAE</sequence>
<dbReference type="EMBL" id="FOXI01000009">
    <property type="protein sequence ID" value="SFP82774.1"/>
    <property type="molecule type" value="Genomic_DNA"/>
</dbReference>
<keyword evidence="2" id="KW-0808">Transferase</keyword>
<dbReference type="Gene3D" id="3.30.1310.20">
    <property type="entry name" value="PRTase-like"/>
    <property type="match status" value="1"/>
</dbReference>
<protein>
    <submittedName>
        <fullName evidence="2">Predicted phosphoribosyltransferase</fullName>
    </submittedName>
</protein>
<accession>A0A1I5TI80</accession>
<dbReference type="InterPro" id="IPR029057">
    <property type="entry name" value="PRTase-like"/>
</dbReference>